<feature type="domain" description="Dihydroorotate dehydrogenase catalytic" evidence="7">
    <location>
        <begin position="189"/>
        <end position="411"/>
    </location>
</feature>
<keyword evidence="6" id="KW-0560">Oxidoreductase</keyword>
<evidence type="ECO:0000256" key="1">
    <source>
        <dbReference type="ARBA" id="ARBA00001917"/>
    </source>
</evidence>
<dbReference type="EMBL" id="BNCO01000100">
    <property type="protein sequence ID" value="GIL67574.1"/>
    <property type="molecule type" value="Genomic_DNA"/>
</dbReference>
<sequence length="440" mass="46242">MTDFVQGPCTVSPARVFAFADYNVDGSFHENSEIYHNRAYSYDEDRTWVENMANGLPERGRNLPPCERCWAPQDKWVTFLNHKLASPLGVAAGPLLSSQWVRLAASRGFDCMTYKTIRSHYHPGHGLPNIIHLQVDEQLPVSGPACKGPLYARDRLPGSGVGLHDLKPGASMGIRGDGLGGGSSGMLAITNSFGMPSLGPEQLAEDLPAAAAALNPGQMMVVSITGTPGRPGLSFQEDLVLAARTALAGGATALEVNLSCPNVGASHVALYQDAPAVEALLAGLIEEVGRKVPLVIKMGSFPDCDGMRRVLQAAGRTGVGAVSGINGISRRVELPGGAGPALGPDRPTSGVCGDPIRAAGLEFVTRARQIIAAEDLGLELVGVGGVTQANHVMEYLQAGADIVQTATGFMWRPNLGIDFQRLWASSGYSVQRADGRGGRG</sequence>
<protein>
    <recommendedName>
        <fullName evidence="7">Dihydroorotate dehydrogenase catalytic domain-containing protein</fullName>
    </recommendedName>
</protein>
<dbReference type="AlphaFoldDB" id="A0A8J4BR12"/>
<evidence type="ECO:0000259" key="7">
    <source>
        <dbReference type="Pfam" id="PF01180"/>
    </source>
</evidence>
<evidence type="ECO:0000256" key="3">
    <source>
        <dbReference type="ARBA" id="ARBA00022630"/>
    </source>
</evidence>
<evidence type="ECO:0000256" key="5">
    <source>
        <dbReference type="ARBA" id="ARBA00022975"/>
    </source>
</evidence>
<organism evidence="8 9">
    <name type="scientific">Volvox africanus</name>
    <dbReference type="NCBI Taxonomy" id="51714"/>
    <lineage>
        <taxon>Eukaryota</taxon>
        <taxon>Viridiplantae</taxon>
        <taxon>Chlorophyta</taxon>
        <taxon>core chlorophytes</taxon>
        <taxon>Chlorophyceae</taxon>
        <taxon>CS clade</taxon>
        <taxon>Chlamydomonadales</taxon>
        <taxon>Volvocaceae</taxon>
        <taxon>Volvox</taxon>
    </lineage>
</organism>
<evidence type="ECO:0000313" key="9">
    <source>
        <dbReference type="Proteomes" id="UP000747399"/>
    </source>
</evidence>
<keyword evidence="9" id="KW-1185">Reference proteome</keyword>
<dbReference type="SUPFAM" id="SSF51395">
    <property type="entry name" value="FMN-linked oxidoreductases"/>
    <property type="match status" value="1"/>
</dbReference>
<dbReference type="GO" id="GO:0005737">
    <property type="term" value="C:cytoplasm"/>
    <property type="evidence" value="ECO:0007669"/>
    <property type="project" value="InterPro"/>
</dbReference>
<dbReference type="GO" id="GO:0004152">
    <property type="term" value="F:dihydroorotate dehydrogenase activity"/>
    <property type="evidence" value="ECO:0007669"/>
    <property type="project" value="TreeGrafter"/>
</dbReference>
<dbReference type="InterPro" id="IPR050074">
    <property type="entry name" value="DHO_dehydrogenase"/>
</dbReference>
<dbReference type="InterPro" id="IPR005720">
    <property type="entry name" value="Dihydroorotate_DH_cat"/>
</dbReference>
<accession>A0A8J4BR12</accession>
<dbReference type="GO" id="GO:0006221">
    <property type="term" value="P:pyrimidine nucleotide biosynthetic process"/>
    <property type="evidence" value="ECO:0007669"/>
    <property type="project" value="UniProtKB-KW"/>
</dbReference>
<dbReference type="Proteomes" id="UP000747399">
    <property type="component" value="Unassembled WGS sequence"/>
</dbReference>
<dbReference type="Gene3D" id="3.20.20.70">
    <property type="entry name" value="Aldolase class I"/>
    <property type="match status" value="1"/>
</dbReference>
<proteinExistence type="predicted"/>
<dbReference type="PANTHER" id="PTHR48109:SF1">
    <property type="entry name" value="DIHYDROOROTATE DEHYDROGENASE (FUMARATE)"/>
    <property type="match status" value="1"/>
</dbReference>
<keyword evidence="4" id="KW-0288">FMN</keyword>
<dbReference type="InterPro" id="IPR013785">
    <property type="entry name" value="Aldolase_TIM"/>
</dbReference>
<evidence type="ECO:0000256" key="6">
    <source>
        <dbReference type="ARBA" id="ARBA00023002"/>
    </source>
</evidence>
<evidence type="ECO:0000256" key="4">
    <source>
        <dbReference type="ARBA" id="ARBA00022643"/>
    </source>
</evidence>
<dbReference type="GO" id="GO:0006207">
    <property type="term" value="P:'de novo' pyrimidine nucleobase biosynthetic process"/>
    <property type="evidence" value="ECO:0007669"/>
    <property type="project" value="TreeGrafter"/>
</dbReference>
<reference evidence="8" key="1">
    <citation type="journal article" date="2021" name="Proc. Natl. Acad. Sci. U.S.A.">
        <title>Three genomes in the algal genus Volvox reveal the fate of a haploid sex-determining region after a transition to homothallism.</title>
        <authorList>
            <person name="Yamamoto K."/>
            <person name="Hamaji T."/>
            <person name="Kawai-Toyooka H."/>
            <person name="Matsuzaki R."/>
            <person name="Takahashi F."/>
            <person name="Nishimura Y."/>
            <person name="Kawachi M."/>
            <person name="Noguchi H."/>
            <person name="Minakuchi Y."/>
            <person name="Umen J.G."/>
            <person name="Toyoda A."/>
            <person name="Nozaki H."/>
        </authorList>
    </citation>
    <scope>NUCLEOTIDE SEQUENCE</scope>
    <source>
        <strain evidence="8">NIES-3780</strain>
    </source>
</reference>
<dbReference type="PANTHER" id="PTHR48109">
    <property type="entry name" value="DIHYDROOROTATE DEHYDROGENASE (QUINONE), MITOCHONDRIAL-RELATED"/>
    <property type="match status" value="1"/>
</dbReference>
<keyword evidence="5" id="KW-0665">Pyrimidine biosynthesis</keyword>
<name>A0A8J4BR12_9CHLO</name>
<comment type="cofactor">
    <cofactor evidence="1">
        <name>FMN</name>
        <dbReference type="ChEBI" id="CHEBI:58210"/>
    </cofactor>
</comment>
<comment type="caution">
    <text evidence="8">The sequence shown here is derived from an EMBL/GenBank/DDBJ whole genome shotgun (WGS) entry which is preliminary data.</text>
</comment>
<keyword evidence="3" id="KW-0285">Flavoprotein</keyword>
<comment type="pathway">
    <text evidence="2">Pyrimidine metabolism; UMP biosynthesis via de novo pathway.</text>
</comment>
<gene>
    <name evidence="8" type="ORF">Vafri_20941</name>
</gene>
<dbReference type="Pfam" id="PF01180">
    <property type="entry name" value="DHO_dh"/>
    <property type="match status" value="1"/>
</dbReference>
<evidence type="ECO:0000256" key="2">
    <source>
        <dbReference type="ARBA" id="ARBA00004725"/>
    </source>
</evidence>
<evidence type="ECO:0000313" key="8">
    <source>
        <dbReference type="EMBL" id="GIL67574.1"/>
    </source>
</evidence>